<dbReference type="AlphaFoldDB" id="A0AAV7T5S4"/>
<protein>
    <submittedName>
        <fullName evidence="2">Uncharacterized protein</fullName>
    </submittedName>
</protein>
<gene>
    <name evidence="2" type="ORF">NDU88_003827</name>
</gene>
<feature type="region of interest" description="Disordered" evidence="1">
    <location>
        <begin position="45"/>
        <end position="71"/>
    </location>
</feature>
<evidence type="ECO:0000313" key="3">
    <source>
        <dbReference type="Proteomes" id="UP001066276"/>
    </source>
</evidence>
<proteinExistence type="predicted"/>
<evidence type="ECO:0000256" key="1">
    <source>
        <dbReference type="SAM" id="MobiDB-lite"/>
    </source>
</evidence>
<name>A0AAV7T5S4_PLEWA</name>
<comment type="caution">
    <text evidence="2">The sequence shown here is derived from an EMBL/GenBank/DDBJ whole genome shotgun (WGS) entry which is preliminary data.</text>
</comment>
<evidence type="ECO:0000313" key="2">
    <source>
        <dbReference type="EMBL" id="KAJ1171970.1"/>
    </source>
</evidence>
<keyword evidence="3" id="KW-1185">Reference proteome</keyword>
<organism evidence="2 3">
    <name type="scientific">Pleurodeles waltl</name>
    <name type="common">Iberian ribbed newt</name>
    <dbReference type="NCBI Taxonomy" id="8319"/>
    <lineage>
        <taxon>Eukaryota</taxon>
        <taxon>Metazoa</taxon>
        <taxon>Chordata</taxon>
        <taxon>Craniata</taxon>
        <taxon>Vertebrata</taxon>
        <taxon>Euteleostomi</taxon>
        <taxon>Amphibia</taxon>
        <taxon>Batrachia</taxon>
        <taxon>Caudata</taxon>
        <taxon>Salamandroidea</taxon>
        <taxon>Salamandridae</taxon>
        <taxon>Pleurodelinae</taxon>
        <taxon>Pleurodeles</taxon>
    </lineage>
</organism>
<dbReference type="EMBL" id="JANPWB010000007">
    <property type="protein sequence ID" value="KAJ1171970.1"/>
    <property type="molecule type" value="Genomic_DNA"/>
</dbReference>
<reference evidence="2" key="1">
    <citation type="journal article" date="2022" name="bioRxiv">
        <title>Sequencing and chromosome-scale assembly of the giantPleurodeles waltlgenome.</title>
        <authorList>
            <person name="Brown T."/>
            <person name="Elewa A."/>
            <person name="Iarovenko S."/>
            <person name="Subramanian E."/>
            <person name="Araus A.J."/>
            <person name="Petzold A."/>
            <person name="Susuki M."/>
            <person name="Suzuki K.-i.T."/>
            <person name="Hayashi T."/>
            <person name="Toyoda A."/>
            <person name="Oliveira C."/>
            <person name="Osipova E."/>
            <person name="Leigh N.D."/>
            <person name="Simon A."/>
            <person name="Yun M.H."/>
        </authorList>
    </citation>
    <scope>NUCLEOTIDE SEQUENCE</scope>
    <source>
        <strain evidence="2">20211129_DDA</strain>
        <tissue evidence="2">Liver</tissue>
    </source>
</reference>
<sequence length="93" mass="10492">MSRRLHVSTPYPVRHSQQNIAVKYWFVSADEPFYHVRLSQQKSARTGEGCASGISSRLSAPPLRPRSGEPAVTPRVRYLRGPRLSCMLPRLTS</sequence>
<accession>A0AAV7T5S4</accession>
<dbReference type="Proteomes" id="UP001066276">
    <property type="component" value="Chromosome 4_1"/>
</dbReference>